<evidence type="ECO:0000313" key="3">
    <source>
        <dbReference type="EMBL" id="MDO5974669.1"/>
    </source>
</evidence>
<keyword evidence="1" id="KW-0732">Signal</keyword>
<sequence>MKLYIKIIFFLGFCVPCFSQIIFNGAHPLLEDQSYVFNFEAIDATGRNSYSTIPIDGGQPCSGIGICELRIAWNDMDSQWEMLADDGNGGFSSTFLIFKNTEASTPNPPSLTLGSWDENLAITEGKAGGNLTTLNATFTGNVQDTTTLGLPDLALNDLVNVFPNPVNSILYIHSNKDITQVRIYDITGKEVLVRSNNLKEIDVSQLYKGLYFLNIKIDDYDITEKITIN</sequence>
<evidence type="ECO:0000313" key="4">
    <source>
        <dbReference type="Proteomes" id="UP001176806"/>
    </source>
</evidence>
<feature type="domain" description="Secretion system C-terminal sorting" evidence="2">
    <location>
        <begin position="161"/>
        <end position="228"/>
    </location>
</feature>
<evidence type="ECO:0000256" key="1">
    <source>
        <dbReference type="ARBA" id="ARBA00022729"/>
    </source>
</evidence>
<keyword evidence="4" id="KW-1185">Reference proteome</keyword>
<comment type="caution">
    <text evidence="3">The sequence shown here is derived from an EMBL/GenBank/DDBJ whole genome shotgun (WGS) entry which is preliminary data.</text>
</comment>
<dbReference type="Proteomes" id="UP001176806">
    <property type="component" value="Unassembled WGS sequence"/>
</dbReference>
<dbReference type="NCBIfam" id="TIGR04183">
    <property type="entry name" value="Por_Secre_tail"/>
    <property type="match status" value="1"/>
</dbReference>
<name>A0ABT8WNE0_9FLAO</name>
<reference evidence="3" key="1">
    <citation type="submission" date="2023-07" db="EMBL/GenBank/DDBJ databases">
        <title>Two novel species in the genus Flavivirga.</title>
        <authorList>
            <person name="Kwon K."/>
        </authorList>
    </citation>
    <scope>NUCLEOTIDE SEQUENCE</scope>
    <source>
        <strain evidence="3">KACC 14158</strain>
    </source>
</reference>
<organism evidence="3 4">
    <name type="scientific">Flavivirga jejuensis</name>
    <dbReference type="NCBI Taxonomy" id="870487"/>
    <lineage>
        <taxon>Bacteria</taxon>
        <taxon>Pseudomonadati</taxon>
        <taxon>Bacteroidota</taxon>
        <taxon>Flavobacteriia</taxon>
        <taxon>Flavobacteriales</taxon>
        <taxon>Flavobacteriaceae</taxon>
        <taxon>Flavivirga</taxon>
    </lineage>
</organism>
<evidence type="ECO:0000259" key="2">
    <source>
        <dbReference type="Pfam" id="PF18962"/>
    </source>
</evidence>
<dbReference type="RefSeq" id="WP_303301800.1">
    <property type="nucleotide sequence ID" value="NZ_BAABDA010000050.1"/>
</dbReference>
<protein>
    <submittedName>
        <fullName evidence="3">T9SS type A sorting domain-containing protein</fullName>
    </submittedName>
</protein>
<dbReference type="Pfam" id="PF18962">
    <property type="entry name" value="Por_Secre_tail"/>
    <property type="match status" value="1"/>
</dbReference>
<proteinExistence type="predicted"/>
<accession>A0ABT8WNE0</accession>
<dbReference type="EMBL" id="JAUOEL010000003">
    <property type="protein sequence ID" value="MDO5974669.1"/>
    <property type="molecule type" value="Genomic_DNA"/>
</dbReference>
<gene>
    <name evidence="3" type="ORF">Q4Q40_10780</name>
</gene>
<dbReference type="InterPro" id="IPR026444">
    <property type="entry name" value="Secre_tail"/>
</dbReference>